<comment type="caution">
    <text evidence="2">The sequence shown here is derived from an EMBL/GenBank/DDBJ whole genome shotgun (WGS) entry which is preliminary data.</text>
</comment>
<dbReference type="InterPro" id="IPR013424">
    <property type="entry name" value="Ice-binding_C"/>
</dbReference>
<evidence type="ECO:0000313" key="2">
    <source>
        <dbReference type="EMBL" id="RJP57772.1"/>
    </source>
</evidence>
<dbReference type="Proteomes" id="UP000266426">
    <property type="component" value="Unassembled WGS sequence"/>
</dbReference>
<accession>A0A3A4QYE7</accession>
<feature type="domain" description="Ice-binding protein C-terminal" evidence="1">
    <location>
        <begin position="328"/>
        <end position="350"/>
    </location>
</feature>
<protein>
    <submittedName>
        <fullName evidence="2">PEP-CTERM sorting domain-containing protein</fullName>
    </submittedName>
</protein>
<sequence>MRLLNTFFFDMAVFPVYIYSIKQSLIQEGANIMKRLILSIALLICTSGAFAESVYYISSYGDGLVKLDGSQAVLLDKPSGSHFLSISSYPGNKLLVSNYASSMPDLYYYDYDGNLLQSIEVGKHYVKDAAFASNGNIYMAGFAGGYTNGQPNGGLMMYDGSTLTIPAFTASQLYATAVTSSNLIYVADYSYRNLFSYNISTGSIVTLRSSMSWSIGWMDLGANDTLYFNGPNRQVVQRLNGTSYYNWFSMSGVDILSLDYNDVDGYYYLLAKSLSDSTFDIFQLIDVNGYGQLVSAAPVVEDIQGLTHGSTFAGDWDMKIIDVPASVSIPEPSSMALLGAALCAVVRRFRSR</sequence>
<evidence type="ECO:0000313" key="3">
    <source>
        <dbReference type="Proteomes" id="UP000266426"/>
    </source>
</evidence>
<evidence type="ECO:0000259" key="1">
    <source>
        <dbReference type="Pfam" id="PF07589"/>
    </source>
</evidence>
<reference evidence="2 3" key="1">
    <citation type="journal article" date="2017" name="ISME J.">
        <title>Energy and carbon metabolisms in a deep terrestrial subsurface fluid microbial community.</title>
        <authorList>
            <person name="Momper L."/>
            <person name="Jungbluth S.P."/>
            <person name="Lee M.D."/>
            <person name="Amend J.P."/>
        </authorList>
    </citation>
    <scope>NUCLEOTIDE SEQUENCE [LARGE SCALE GENOMIC DNA]</scope>
    <source>
        <strain evidence="2">SURF_26</strain>
    </source>
</reference>
<dbReference type="Pfam" id="PF07589">
    <property type="entry name" value="PEP-CTERM"/>
    <property type="match status" value="1"/>
</dbReference>
<organism evidence="2 3">
    <name type="scientific">Candidatus Auribacter fodinae</name>
    <dbReference type="NCBI Taxonomy" id="2093366"/>
    <lineage>
        <taxon>Bacteria</taxon>
        <taxon>Pseudomonadati</taxon>
        <taxon>Candidatus Auribacterota</taxon>
        <taxon>Candidatus Auribacteria</taxon>
        <taxon>Candidatus Auribacterales</taxon>
        <taxon>Candidatus Auribacteraceae</taxon>
        <taxon>Candidatus Auribacter</taxon>
    </lineage>
</organism>
<gene>
    <name evidence="2" type="ORF">C4541_09635</name>
</gene>
<dbReference type="EMBL" id="QZJZ01000075">
    <property type="protein sequence ID" value="RJP57772.1"/>
    <property type="molecule type" value="Genomic_DNA"/>
</dbReference>
<dbReference type="SUPFAM" id="SSF63829">
    <property type="entry name" value="Calcium-dependent phosphotriesterase"/>
    <property type="match status" value="1"/>
</dbReference>
<dbReference type="AlphaFoldDB" id="A0A3A4QYE7"/>
<name>A0A3A4QYE7_9BACT</name>
<dbReference type="NCBIfam" id="TIGR02595">
    <property type="entry name" value="PEP_CTERM"/>
    <property type="match status" value="1"/>
</dbReference>
<proteinExistence type="predicted"/>